<comment type="subcellular location">
    <subcellularLocation>
        <location evidence="1">Membrane</location>
    </subcellularLocation>
</comment>
<dbReference type="GO" id="GO:0004888">
    <property type="term" value="F:transmembrane signaling receptor activity"/>
    <property type="evidence" value="ECO:0007669"/>
    <property type="project" value="InterPro"/>
</dbReference>
<dbReference type="PROSITE" id="PS50111">
    <property type="entry name" value="CHEMOTAXIS_TRANSDUC_2"/>
    <property type="match status" value="1"/>
</dbReference>
<feature type="transmembrane region" description="Helical" evidence="5">
    <location>
        <begin position="185"/>
        <end position="211"/>
    </location>
</feature>
<dbReference type="Gene3D" id="1.10.287.950">
    <property type="entry name" value="Methyl-accepting chemotaxis protein"/>
    <property type="match status" value="1"/>
</dbReference>
<evidence type="ECO:0000256" key="3">
    <source>
        <dbReference type="ARBA" id="ARBA00029447"/>
    </source>
</evidence>
<proteinExistence type="inferred from homology"/>
<name>A0A2X0V473_9GAMM</name>
<keyword evidence="5" id="KW-0472">Membrane</keyword>
<keyword evidence="5" id="KW-1133">Transmembrane helix</keyword>
<dbReference type="GO" id="GO:0006935">
    <property type="term" value="P:chemotaxis"/>
    <property type="evidence" value="ECO:0007669"/>
    <property type="project" value="InterPro"/>
</dbReference>
<dbReference type="Pfam" id="PF00015">
    <property type="entry name" value="MCPsignal"/>
    <property type="match status" value="1"/>
</dbReference>
<dbReference type="InterPro" id="IPR004090">
    <property type="entry name" value="Chemotax_Me-accpt_rcpt"/>
</dbReference>
<dbReference type="PRINTS" id="PR00260">
    <property type="entry name" value="CHEMTRNSDUCR"/>
</dbReference>
<accession>A0A2X0V473</accession>
<evidence type="ECO:0000256" key="2">
    <source>
        <dbReference type="ARBA" id="ARBA00023224"/>
    </source>
</evidence>
<evidence type="ECO:0000259" key="6">
    <source>
        <dbReference type="PROSITE" id="PS50111"/>
    </source>
</evidence>
<protein>
    <submittedName>
        <fullName evidence="7">Methyl-accepting chemotaxis protein 4</fullName>
    </submittedName>
</protein>
<evidence type="ECO:0000256" key="5">
    <source>
        <dbReference type="SAM" id="Phobius"/>
    </source>
</evidence>
<sequence>MSIFMNMSIKAKLLSGFFFVILILSIVGIISITSINTSLNVEERLKTTISQDMGRTIHLYGKYNAVHKWLHQLQANPSSQLVAQGKQYVAEMLEALDKADSGAPPVIFVEKVTETRATMRDLANKINGRFITLLEQGKYEEADAEFLNTVLAPSSKSNMLFSGLINSYQDVVEDEVKNLDLRGPLYTVIILTIVGMILAVITAIMIANYIVKHTHSIMNMSKSIQDGDFMIKMDENDIPNDEIGDIYRSNLAIVQTLSESVAKVMATSEVLRKYSKELNEASWNINHGASVAENQSITIAAAADEMVSTTSDIAKNCHIASETSEITKNETVTGVDKVRTTVSRIREQSVLTREDADKVMRLAEQSQKIGSIVGTIDEIAAQTNLLALNAAIEAARAGEAGRGFAVVADEVRALASRTSKSTQEITAMVRSIQDDSKTATDSMNESVTQMEEVAERAGELESSLNTILNSVNDVNSQITQIATAAEEQTTATSEISSNMQGITESAQKSCSISEHAVKISDFAVELIDNIEKDLRFFKIDSSKIKSYISDLEKSSVQ</sequence>
<dbReference type="RefSeq" id="WP_113743497.1">
    <property type="nucleotide sequence ID" value="NZ_UAPV01000001.1"/>
</dbReference>
<organism evidence="7 8">
    <name type="scientific">Anaerobiospirillum thomasii</name>
    <dbReference type="NCBI Taxonomy" id="179995"/>
    <lineage>
        <taxon>Bacteria</taxon>
        <taxon>Pseudomonadati</taxon>
        <taxon>Pseudomonadota</taxon>
        <taxon>Gammaproteobacteria</taxon>
        <taxon>Aeromonadales</taxon>
        <taxon>Succinivibrionaceae</taxon>
        <taxon>Anaerobiospirillum</taxon>
    </lineage>
</organism>
<feature type="domain" description="Methyl-accepting transducer" evidence="6">
    <location>
        <begin position="267"/>
        <end position="503"/>
    </location>
</feature>
<keyword evidence="8" id="KW-1185">Reference proteome</keyword>
<keyword evidence="2 4" id="KW-0807">Transducer</keyword>
<dbReference type="GO" id="GO:0016020">
    <property type="term" value="C:membrane"/>
    <property type="evidence" value="ECO:0007669"/>
    <property type="project" value="UniProtKB-SubCell"/>
</dbReference>
<keyword evidence="5" id="KW-0812">Transmembrane</keyword>
<evidence type="ECO:0000256" key="4">
    <source>
        <dbReference type="PROSITE-ProRule" id="PRU00284"/>
    </source>
</evidence>
<dbReference type="InterPro" id="IPR004089">
    <property type="entry name" value="MCPsignal_dom"/>
</dbReference>
<comment type="similarity">
    <text evidence="3">Belongs to the methyl-accepting chemotaxis (MCP) protein family.</text>
</comment>
<dbReference type="PANTHER" id="PTHR32089">
    <property type="entry name" value="METHYL-ACCEPTING CHEMOTAXIS PROTEIN MCPB"/>
    <property type="match status" value="1"/>
</dbReference>
<dbReference type="EMBL" id="UAPV01000001">
    <property type="protein sequence ID" value="SPT69314.1"/>
    <property type="molecule type" value="Genomic_DNA"/>
</dbReference>
<dbReference type="FunFam" id="1.10.287.950:FF:000001">
    <property type="entry name" value="Methyl-accepting chemotaxis sensory transducer"/>
    <property type="match status" value="1"/>
</dbReference>
<evidence type="ECO:0000313" key="8">
    <source>
        <dbReference type="Proteomes" id="UP000250086"/>
    </source>
</evidence>
<evidence type="ECO:0000256" key="1">
    <source>
        <dbReference type="ARBA" id="ARBA00004370"/>
    </source>
</evidence>
<gene>
    <name evidence="7" type="primary">mcp4_2</name>
    <name evidence="7" type="ORF">NCTC13093_00681</name>
</gene>
<dbReference type="Proteomes" id="UP000250086">
    <property type="component" value="Unassembled WGS sequence"/>
</dbReference>
<dbReference type="SUPFAM" id="SSF58104">
    <property type="entry name" value="Methyl-accepting chemotaxis protein (MCP) signaling domain"/>
    <property type="match status" value="1"/>
</dbReference>
<dbReference type="CDD" id="cd11386">
    <property type="entry name" value="MCP_signal"/>
    <property type="match status" value="1"/>
</dbReference>
<reference evidence="7 8" key="1">
    <citation type="submission" date="2018-06" db="EMBL/GenBank/DDBJ databases">
        <authorList>
            <consortium name="Pathogen Informatics"/>
            <person name="Doyle S."/>
        </authorList>
    </citation>
    <scope>NUCLEOTIDE SEQUENCE [LARGE SCALE GENOMIC DNA]</scope>
    <source>
        <strain evidence="7 8">NCTC13093</strain>
    </source>
</reference>
<evidence type="ECO:0000313" key="7">
    <source>
        <dbReference type="EMBL" id="SPT69314.1"/>
    </source>
</evidence>
<dbReference type="AlphaFoldDB" id="A0A2X0V473"/>
<dbReference type="PANTHER" id="PTHR32089:SF112">
    <property type="entry name" value="LYSOZYME-LIKE PROTEIN-RELATED"/>
    <property type="match status" value="1"/>
</dbReference>
<dbReference type="SMART" id="SM00283">
    <property type="entry name" value="MA"/>
    <property type="match status" value="1"/>
</dbReference>
<dbReference type="GO" id="GO:0007165">
    <property type="term" value="P:signal transduction"/>
    <property type="evidence" value="ECO:0007669"/>
    <property type="project" value="UniProtKB-KW"/>
</dbReference>